<keyword evidence="2" id="KW-1185">Reference proteome</keyword>
<evidence type="ECO:0000313" key="1">
    <source>
        <dbReference type="EMBL" id="MBW0488906.1"/>
    </source>
</evidence>
<organism evidence="1 2">
    <name type="scientific">Austropuccinia psidii MF-1</name>
    <dbReference type="NCBI Taxonomy" id="1389203"/>
    <lineage>
        <taxon>Eukaryota</taxon>
        <taxon>Fungi</taxon>
        <taxon>Dikarya</taxon>
        <taxon>Basidiomycota</taxon>
        <taxon>Pucciniomycotina</taxon>
        <taxon>Pucciniomycetes</taxon>
        <taxon>Pucciniales</taxon>
        <taxon>Sphaerophragmiaceae</taxon>
        <taxon>Austropuccinia</taxon>
    </lineage>
</organism>
<evidence type="ECO:0000313" key="2">
    <source>
        <dbReference type="Proteomes" id="UP000765509"/>
    </source>
</evidence>
<accession>A0A9Q3H2J6</accession>
<reference evidence="1" key="1">
    <citation type="submission" date="2021-03" db="EMBL/GenBank/DDBJ databases">
        <title>Draft genome sequence of rust myrtle Austropuccinia psidii MF-1, a brazilian biotype.</title>
        <authorList>
            <person name="Quecine M.C."/>
            <person name="Pachon D.M.R."/>
            <person name="Bonatelli M.L."/>
            <person name="Correr F.H."/>
            <person name="Franceschini L.M."/>
            <person name="Leite T.F."/>
            <person name="Margarido G.R.A."/>
            <person name="Almeida C.A."/>
            <person name="Ferrarezi J.A."/>
            <person name="Labate C.A."/>
        </authorList>
    </citation>
    <scope>NUCLEOTIDE SEQUENCE</scope>
    <source>
        <strain evidence="1">MF-1</strain>
    </source>
</reference>
<protein>
    <submittedName>
        <fullName evidence="1">Uncharacterized protein</fullName>
    </submittedName>
</protein>
<comment type="caution">
    <text evidence="1">The sequence shown here is derived from an EMBL/GenBank/DDBJ whole genome shotgun (WGS) entry which is preliminary data.</text>
</comment>
<gene>
    <name evidence="1" type="ORF">O181_028621</name>
</gene>
<name>A0A9Q3H2J6_9BASI</name>
<dbReference type="Proteomes" id="UP000765509">
    <property type="component" value="Unassembled WGS sequence"/>
</dbReference>
<sequence length="154" mass="16946">MAQKPKLPIFGLGLGTIQKWPLAITRGHQTPFPISFPFPIIGPKGCRNLGWRIYGIIYHYALLSLSNSMVTFSRPNYSISSHFPVHQSSPREYFKILKLVINGIIQETIEGNQSPGPSGVGHSNSTVVPQGNTGPGFFEGNFKRLLLIKSVVKA</sequence>
<dbReference type="EMBL" id="AVOT02009837">
    <property type="protein sequence ID" value="MBW0488906.1"/>
    <property type="molecule type" value="Genomic_DNA"/>
</dbReference>
<proteinExistence type="predicted"/>
<dbReference type="AlphaFoldDB" id="A0A9Q3H2J6"/>